<evidence type="ECO:0000256" key="1">
    <source>
        <dbReference type="SAM" id="SignalP"/>
    </source>
</evidence>
<dbReference type="Pfam" id="PF07044">
    <property type="entry name" value="DUF1329"/>
    <property type="match status" value="1"/>
</dbReference>
<name>A0ABT1AEI5_9RALS</name>
<keyword evidence="3" id="KW-1185">Reference proteome</keyword>
<comment type="caution">
    <text evidence="2">The sequence shown here is derived from an EMBL/GenBank/DDBJ whole genome shotgun (WGS) entry which is preliminary data.</text>
</comment>
<dbReference type="RefSeq" id="WP_252675732.1">
    <property type="nucleotide sequence ID" value="NZ_JAMXHT010000001.1"/>
</dbReference>
<gene>
    <name evidence="2" type="ORF">NG900_00780</name>
</gene>
<dbReference type="InterPro" id="IPR010752">
    <property type="entry name" value="DUF1329"/>
</dbReference>
<dbReference type="EMBL" id="JAMXHT010000001">
    <property type="protein sequence ID" value="MCO5396723.1"/>
    <property type="molecule type" value="Genomic_DNA"/>
</dbReference>
<sequence>MKMRKSVLALAALAFFSVNAWSVSDADIAKLGQELTATGAEKAGSKDGQIPAFEGQSKPVGNWTFGKPRGDYWKHKDEKPLFVIDASNVDKYAAKLTPGQIQLLKQVPGYTMPVYPTHRECGVPDFVAQNTKAGALKSAIASDGWSLDEAVLPSIPFPVPQNGIQAMWNFLVHYQGAGTAYPNILTYLSPRTGSTQSIEYHSEALGYYPWGSKGQHSPKEAGRLTFGNYYVYASPAALAGQGTIQRTYFGKDVDTFYYFTGQRRVRRLPAYSYDAPMIGYENEYTIDSTAILTGNPDRFDWKLVGKKEIYIPYNVYAMQNMNAKTSDVAGPHFVNPEFRRYELHRVWEVVGTVKSGMRHSTPKKVIYLDEDSWIAAVGDDYDAQGKIWKAKENDITPQWELGACNYNGFVQNDLINGRYIIDLTVIGSGKDFKNIQDPKDDRRLTDSFFTGESLQAISAQ</sequence>
<reference evidence="2" key="2">
    <citation type="journal article" date="2023" name="Front. Microbiol.">
        <title>Ralstonia chuxiongensis sp. nov., Ralstonia mojiangensis sp. nov., and Ralstonia soli sp. nov., isolated from tobacco fields, are three novel species in the family Burkholderiaceae.</title>
        <authorList>
            <person name="Lu C.H."/>
            <person name="Zhang Y.Y."/>
            <person name="Jiang N."/>
            <person name="Chen W."/>
            <person name="Shao X."/>
            <person name="Zhao Z.M."/>
            <person name="Lu W.L."/>
            <person name="Hu X."/>
            <person name="Xi Y.X."/>
            <person name="Zou S.Y."/>
            <person name="Wei Q.J."/>
            <person name="Lin Z.L."/>
            <person name="Gong L."/>
            <person name="Gai X.T."/>
            <person name="Zhang L.Q."/>
            <person name="Li J.Y."/>
            <person name="Jin Y."/>
            <person name="Xia Z.Y."/>
        </authorList>
    </citation>
    <scope>NUCLEOTIDE SEQUENCE</scope>
    <source>
        <strain evidence="2">21MJYT02-11</strain>
    </source>
</reference>
<protein>
    <submittedName>
        <fullName evidence="2">DUF1329 domain-containing protein</fullName>
    </submittedName>
</protein>
<dbReference type="Proteomes" id="UP001162811">
    <property type="component" value="Unassembled WGS sequence"/>
</dbReference>
<feature type="chain" id="PRO_5047059259" evidence="1">
    <location>
        <begin position="21"/>
        <end position="460"/>
    </location>
</feature>
<evidence type="ECO:0000313" key="2">
    <source>
        <dbReference type="EMBL" id="MCO5396723.1"/>
    </source>
</evidence>
<accession>A0ABT1AEI5</accession>
<organism evidence="2 3">
    <name type="scientific">Ralstonia soli</name>
    <dbReference type="NCBI Taxonomy" id="2953896"/>
    <lineage>
        <taxon>Bacteria</taxon>
        <taxon>Pseudomonadati</taxon>
        <taxon>Pseudomonadota</taxon>
        <taxon>Betaproteobacteria</taxon>
        <taxon>Burkholderiales</taxon>
        <taxon>Burkholderiaceae</taxon>
        <taxon>Ralstonia</taxon>
    </lineage>
</organism>
<evidence type="ECO:0000313" key="3">
    <source>
        <dbReference type="Proteomes" id="UP001162811"/>
    </source>
</evidence>
<keyword evidence="1" id="KW-0732">Signal</keyword>
<reference evidence="2" key="1">
    <citation type="submission" date="2022-06" db="EMBL/GenBank/DDBJ databases">
        <authorList>
            <person name="Lu C.-H."/>
        </authorList>
    </citation>
    <scope>NUCLEOTIDE SEQUENCE</scope>
    <source>
        <strain evidence="2">21MJYT02-11</strain>
    </source>
</reference>
<feature type="signal peptide" evidence="1">
    <location>
        <begin position="1"/>
        <end position="20"/>
    </location>
</feature>
<dbReference type="Gene3D" id="2.50.20.10">
    <property type="entry name" value="Lipoprotein localisation LolA/LolB/LppX"/>
    <property type="match status" value="1"/>
</dbReference>
<proteinExistence type="predicted"/>